<gene>
    <name evidence="5" type="ORF">PSQ19_02800</name>
</gene>
<evidence type="ECO:0000256" key="2">
    <source>
        <dbReference type="ARBA" id="ARBA00022679"/>
    </source>
</evidence>
<dbReference type="Proteomes" id="UP001220530">
    <property type="component" value="Chromosome"/>
</dbReference>
<reference evidence="5 6" key="1">
    <citation type="submission" date="2023-02" db="EMBL/GenBank/DDBJ databases">
        <title>Devosia algicola sp. nov., isolated from the phycosphere of marine algae.</title>
        <authorList>
            <person name="Kim J.M."/>
            <person name="Lee J.K."/>
            <person name="Choi B.J."/>
            <person name="Bayburt H."/>
            <person name="Jeon C.O."/>
        </authorList>
    </citation>
    <scope>NUCLEOTIDE SEQUENCE [LARGE SCALE GENOMIC DNA]</scope>
    <source>
        <strain evidence="5 6">G20-9</strain>
    </source>
</reference>
<evidence type="ECO:0000256" key="1">
    <source>
        <dbReference type="ARBA" id="ARBA00004752"/>
    </source>
</evidence>
<dbReference type="Pfam" id="PF00912">
    <property type="entry name" value="Transgly"/>
    <property type="match status" value="1"/>
</dbReference>
<keyword evidence="6" id="KW-1185">Reference proteome</keyword>
<organism evidence="5 6">
    <name type="scientific">Devosia algicola</name>
    <dbReference type="NCBI Taxonomy" id="3026418"/>
    <lineage>
        <taxon>Bacteria</taxon>
        <taxon>Pseudomonadati</taxon>
        <taxon>Pseudomonadota</taxon>
        <taxon>Alphaproteobacteria</taxon>
        <taxon>Hyphomicrobiales</taxon>
        <taxon>Devosiaceae</taxon>
        <taxon>Devosia</taxon>
    </lineage>
</organism>
<sequence>MTSPGHAYHETPLRPWTRRLIIAAFSLFVLVFAAVIQLNSMLIGITNDLPATPDLDRLPVSVAVIDRNAKLLRPFTTADGRWRLPVDRADVDPHFIAMLLAYEDRGFASHNGIAWSSMFRAAAQFVAAGGHVVSGGSTLTMQVARLVEGEPTRNLWGKLRQMVHADQLEHHLSKDQIA</sequence>
<dbReference type="RefSeq" id="WP_282219543.1">
    <property type="nucleotide sequence ID" value="NZ_CP118246.1"/>
</dbReference>
<feature type="transmembrane region" description="Helical" evidence="3">
    <location>
        <begin position="20"/>
        <end position="38"/>
    </location>
</feature>
<keyword evidence="3" id="KW-1133">Transmembrane helix</keyword>
<feature type="domain" description="Glycosyl transferase family 51" evidence="4">
    <location>
        <begin position="79"/>
        <end position="177"/>
    </location>
</feature>
<evidence type="ECO:0000256" key="3">
    <source>
        <dbReference type="SAM" id="Phobius"/>
    </source>
</evidence>
<dbReference type="PANTHER" id="PTHR32282:SF15">
    <property type="entry name" value="PENICILLIN-BINDING PROTEIN 1C"/>
    <property type="match status" value="1"/>
</dbReference>
<keyword evidence="2" id="KW-0808">Transferase</keyword>
<dbReference type="InterPro" id="IPR001264">
    <property type="entry name" value="Glyco_trans_51"/>
</dbReference>
<protein>
    <submittedName>
        <fullName evidence="5">Transglycosylase domain-containing protein</fullName>
    </submittedName>
</protein>
<proteinExistence type="predicted"/>
<evidence type="ECO:0000313" key="6">
    <source>
        <dbReference type="Proteomes" id="UP001220530"/>
    </source>
</evidence>
<accession>A0ABY7YPA6</accession>
<evidence type="ECO:0000313" key="5">
    <source>
        <dbReference type="EMBL" id="WDR03141.1"/>
    </source>
</evidence>
<dbReference type="PANTHER" id="PTHR32282">
    <property type="entry name" value="BINDING PROTEIN TRANSPEPTIDASE, PUTATIVE-RELATED"/>
    <property type="match status" value="1"/>
</dbReference>
<evidence type="ECO:0000259" key="4">
    <source>
        <dbReference type="Pfam" id="PF00912"/>
    </source>
</evidence>
<dbReference type="SUPFAM" id="SSF53955">
    <property type="entry name" value="Lysozyme-like"/>
    <property type="match status" value="1"/>
</dbReference>
<keyword evidence="3" id="KW-0472">Membrane</keyword>
<name>A0ABY7YPA6_9HYPH</name>
<comment type="pathway">
    <text evidence="1">Cell wall biogenesis; peptidoglycan biosynthesis.</text>
</comment>
<dbReference type="InterPro" id="IPR023346">
    <property type="entry name" value="Lysozyme-like_dom_sf"/>
</dbReference>
<keyword evidence="3" id="KW-0812">Transmembrane</keyword>
<dbReference type="EMBL" id="CP118246">
    <property type="protein sequence ID" value="WDR03141.1"/>
    <property type="molecule type" value="Genomic_DNA"/>
</dbReference>
<dbReference type="InterPro" id="IPR050396">
    <property type="entry name" value="Glycosyltr_51/Transpeptidase"/>
</dbReference>
<dbReference type="Gene3D" id="1.10.3810.10">
    <property type="entry name" value="Biosynthetic peptidoglycan transglycosylase-like"/>
    <property type="match status" value="1"/>
</dbReference>
<dbReference type="InterPro" id="IPR036950">
    <property type="entry name" value="PBP_transglycosylase"/>
</dbReference>